<dbReference type="OrthoDB" id="9808959at2"/>
<proteinExistence type="predicted"/>
<protein>
    <recommendedName>
        <fullName evidence="1">Bro-N domain-containing protein</fullName>
    </recommendedName>
</protein>
<dbReference type="PROSITE" id="PS51750">
    <property type="entry name" value="BRO_N"/>
    <property type="match status" value="1"/>
</dbReference>
<dbReference type="RefSeq" id="WP_088472023.1">
    <property type="nucleotide sequence ID" value="NZ_NISJ01000003.1"/>
</dbReference>
<accession>A0A246JYI8</accession>
<dbReference type="Proteomes" id="UP000197097">
    <property type="component" value="Unassembled WGS sequence"/>
</dbReference>
<reference evidence="2 3" key="1">
    <citation type="journal article" date="2002" name="Int. J. Syst. Evol. Microbiol.">
        <title>Sphingopyxis witflariensis sp. nov., isolated from activated sludge.</title>
        <authorList>
            <person name="Kampfer P."/>
            <person name="Witzenberger R."/>
            <person name="Denner E.B."/>
            <person name="Busse H.J."/>
            <person name="Neef A."/>
        </authorList>
    </citation>
    <scope>NUCLEOTIDE SEQUENCE [LARGE SCALE GENOMIC DNA]</scope>
    <source>
        <strain evidence="2 3">DSM 14551</strain>
    </source>
</reference>
<dbReference type="AlphaFoldDB" id="A0A246JYI8"/>
<name>A0A246JYI8_9SPHN</name>
<keyword evidence="3" id="KW-1185">Reference proteome</keyword>
<evidence type="ECO:0000313" key="3">
    <source>
        <dbReference type="Proteomes" id="UP000197097"/>
    </source>
</evidence>
<feature type="domain" description="Bro-N" evidence="1">
    <location>
        <begin position="1"/>
        <end position="112"/>
    </location>
</feature>
<gene>
    <name evidence="2" type="ORF">CDQ91_06965</name>
</gene>
<evidence type="ECO:0000259" key="1">
    <source>
        <dbReference type="PROSITE" id="PS51750"/>
    </source>
</evidence>
<evidence type="ECO:0000313" key="2">
    <source>
        <dbReference type="EMBL" id="OWQ98251.1"/>
    </source>
</evidence>
<organism evidence="2 3">
    <name type="scientific">Sphingopyxis witflariensis</name>
    <dbReference type="NCBI Taxonomy" id="173675"/>
    <lineage>
        <taxon>Bacteria</taxon>
        <taxon>Pseudomonadati</taxon>
        <taxon>Pseudomonadota</taxon>
        <taxon>Alphaproteobacteria</taxon>
        <taxon>Sphingomonadales</taxon>
        <taxon>Sphingomonadaceae</taxon>
        <taxon>Sphingopyxis</taxon>
    </lineage>
</organism>
<dbReference type="InterPro" id="IPR003497">
    <property type="entry name" value="BRO_N_domain"/>
</dbReference>
<dbReference type="EMBL" id="NISJ01000003">
    <property type="protein sequence ID" value="OWQ98251.1"/>
    <property type="molecule type" value="Genomic_DNA"/>
</dbReference>
<comment type="caution">
    <text evidence="2">The sequence shown here is derived from an EMBL/GenBank/DDBJ whole genome shotgun (WGS) entry which is preliminary data.</text>
</comment>
<sequence length="115" mass="12974">MAPTETFTLDYHGNPLRIVMKDGEPWYLVSDLCRILNIYMRPGKPVTKEAMRRLRPSAKDHHIIETSHGPRVAAIVNRDGLADLAFWAKRPDGPEPFVWSVNEAMISGRYEAAAA</sequence>